<keyword evidence="2" id="KW-1185">Reference proteome</keyword>
<dbReference type="RefSeq" id="WP_342076435.1">
    <property type="nucleotide sequence ID" value="NZ_CP151767.2"/>
</dbReference>
<dbReference type="AlphaFoldDB" id="A0AAN0M9L9"/>
<gene>
    <name evidence="1" type="ORF">AABB31_19530</name>
</gene>
<proteinExistence type="predicted"/>
<dbReference type="KEGG" id="yrh:AABB31_19530"/>
<dbReference type="Proteomes" id="UP001470809">
    <property type="component" value="Chromosome"/>
</dbReference>
<name>A0AAN0M9L9_9RHOB</name>
<accession>A0AAN0M9L9</accession>
<reference evidence="2" key="1">
    <citation type="submission" date="2024-04" db="EMBL/GenBank/DDBJ databases">
        <title>Phylogenomic analyses of a clade within the roseobacter group suggest taxonomic reassignments of species of the genera Aestuariivita, Citreicella, Loktanella, Nautella, Pelagibaca, Ruegeria, Thalassobius, Thiobacimonas and Tropicibacter, and the proposal o.</title>
        <authorList>
            <person name="Jeon C.O."/>
        </authorList>
    </citation>
    <scope>NUCLEOTIDE SEQUENCE [LARGE SCALE GENOMIC DNA]</scope>
    <source>
        <strain evidence="2">SS1-5</strain>
    </source>
</reference>
<protein>
    <submittedName>
        <fullName evidence="1">Uncharacterized protein</fullName>
    </submittedName>
</protein>
<evidence type="ECO:0000313" key="2">
    <source>
        <dbReference type="Proteomes" id="UP001470809"/>
    </source>
</evidence>
<dbReference type="EMBL" id="CP151767">
    <property type="protein sequence ID" value="WZU67123.1"/>
    <property type="molecule type" value="Genomic_DNA"/>
</dbReference>
<sequence>MVARDITIVIIDDDIRFGEDLAYRLSRISRSRPLKLSPHAYHSVDLFLSDLRKGRFSRIDLVLIDEDARDFLKKGSEKGGANEGSQVILPQLYALMKSGSEPALADTVFALISGKLDNSEMEEVNVRIRQMRAIGIWPKERNPEVDFYSRIQDLFSESA</sequence>
<organism evidence="1 2">
    <name type="scientific">Yoonia rhodophyticola</name>
    <dbReference type="NCBI Taxonomy" id="3137370"/>
    <lineage>
        <taxon>Bacteria</taxon>
        <taxon>Pseudomonadati</taxon>
        <taxon>Pseudomonadota</taxon>
        <taxon>Alphaproteobacteria</taxon>
        <taxon>Rhodobacterales</taxon>
        <taxon>Paracoccaceae</taxon>
        <taxon>Yoonia</taxon>
    </lineage>
</organism>
<reference evidence="1 2" key="2">
    <citation type="submission" date="2024-08" db="EMBL/GenBank/DDBJ databases">
        <title>Phylogenomic analyses of a clade within the roseobacter group suggest taxonomic reassignments of species of the genera Aestuariivita, Citreicella, Loktanella, Nautella, Pelagibaca, Ruegeria, Thalassobius, Thiobacimonas and Tropicibacter, and the proposal o.</title>
        <authorList>
            <person name="Jeon C.O."/>
        </authorList>
    </citation>
    <scope>NUCLEOTIDE SEQUENCE [LARGE SCALE GENOMIC DNA]</scope>
    <source>
        <strain evidence="1 2">SS1-5</strain>
    </source>
</reference>
<evidence type="ECO:0000313" key="1">
    <source>
        <dbReference type="EMBL" id="WZU67123.1"/>
    </source>
</evidence>